<reference evidence="1 2" key="2">
    <citation type="submission" date="2018-11" db="EMBL/GenBank/DDBJ databases">
        <authorList>
            <consortium name="Pathogen Informatics"/>
        </authorList>
    </citation>
    <scope>NUCLEOTIDE SEQUENCE [LARGE SCALE GENOMIC DNA]</scope>
</reference>
<evidence type="ECO:0000313" key="2">
    <source>
        <dbReference type="Proteomes" id="UP000271098"/>
    </source>
</evidence>
<name>A0A183EWY1_9BILA</name>
<dbReference type="GO" id="GO:0005615">
    <property type="term" value="C:extracellular space"/>
    <property type="evidence" value="ECO:0007669"/>
    <property type="project" value="TreeGrafter"/>
</dbReference>
<evidence type="ECO:0000313" key="1">
    <source>
        <dbReference type="EMBL" id="VDN44248.1"/>
    </source>
</evidence>
<dbReference type="EMBL" id="UYRT01105359">
    <property type="protein sequence ID" value="VDN44248.1"/>
    <property type="molecule type" value="Genomic_DNA"/>
</dbReference>
<dbReference type="PANTHER" id="PTHR10504">
    <property type="entry name" value="BACTERICIDAL PERMEABILITY-INCREASING BPI PROTEIN-RELATED"/>
    <property type="match status" value="1"/>
</dbReference>
<dbReference type="GO" id="GO:0008289">
    <property type="term" value="F:lipid binding"/>
    <property type="evidence" value="ECO:0007669"/>
    <property type="project" value="InterPro"/>
</dbReference>
<dbReference type="PANTHER" id="PTHR10504:SF144">
    <property type="entry name" value="BPI1 DOMAIN-CONTAINING PROTEIN"/>
    <property type="match status" value="1"/>
</dbReference>
<protein>
    <submittedName>
        <fullName evidence="3">BPI1 domain-containing protein</fullName>
    </submittedName>
</protein>
<dbReference type="WBParaSite" id="GPUH_0002550201-mRNA-1">
    <property type="protein sequence ID" value="GPUH_0002550201-mRNA-1"/>
    <property type="gene ID" value="GPUH_0002550201"/>
</dbReference>
<dbReference type="Proteomes" id="UP000271098">
    <property type="component" value="Unassembled WGS sequence"/>
</dbReference>
<evidence type="ECO:0000313" key="3">
    <source>
        <dbReference type="WBParaSite" id="GPUH_0002550201-mRNA-1"/>
    </source>
</evidence>
<dbReference type="AlphaFoldDB" id="A0A183EWY1"/>
<proteinExistence type="predicted"/>
<sequence>MQFDGFDSFSKKTAIPRIRFALVSVTTQLTIHHASNGSPYLRVIGCYVSVGFTDVVIRNGGLVGNVFNSQFRGNAAAQARQMLPSKICAMIPNIIGQKLNSRLKTMPQSIPLTKFASIAEGIVRSVAVGSLPGHVSSCNSGIADIS</sequence>
<gene>
    <name evidence="1" type="ORF">GPUH_LOCUS25470</name>
</gene>
<dbReference type="Gene3D" id="3.15.10.10">
    <property type="entry name" value="Bactericidal permeability-increasing protein, domain 1"/>
    <property type="match status" value="1"/>
</dbReference>
<dbReference type="InterPro" id="IPR017943">
    <property type="entry name" value="Bactericidal_perm-incr_a/b_dom"/>
</dbReference>
<dbReference type="OrthoDB" id="5858277at2759"/>
<organism evidence="3">
    <name type="scientific">Gongylonema pulchrum</name>
    <dbReference type="NCBI Taxonomy" id="637853"/>
    <lineage>
        <taxon>Eukaryota</taxon>
        <taxon>Metazoa</taxon>
        <taxon>Ecdysozoa</taxon>
        <taxon>Nematoda</taxon>
        <taxon>Chromadorea</taxon>
        <taxon>Rhabditida</taxon>
        <taxon>Spirurina</taxon>
        <taxon>Spiruromorpha</taxon>
        <taxon>Spiruroidea</taxon>
        <taxon>Gongylonematidae</taxon>
        <taxon>Gongylonema</taxon>
    </lineage>
</organism>
<dbReference type="SUPFAM" id="SSF55394">
    <property type="entry name" value="Bactericidal permeability-increasing protein, BPI"/>
    <property type="match status" value="1"/>
</dbReference>
<accession>A0A183EWY1</accession>
<reference evidence="3" key="1">
    <citation type="submission" date="2016-06" db="UniProtKB">
        <authorList>
            <consortium name="WormBaseParasite"/>
        </authorList>
    </citation>
    <scope>IDENTIFICATION</scope>
</reference>
<keyword evidence="2" id="KW-1185">Reference proteome</keyword>
<dbReference type="InterPro" id="IPR032942">
    <property type="entry name" value="BPI/LBP/Plunc"/>
</dbReference>